<dbReference type="InterPro" id="IPR018682">
    <property type="entry name" value="DUF2167_membr"/>
</dbReference>
<feature type="transmembrane region" description="Helical" evidence="1">
    <location>
        <begin position="257"/>
        <end position="280"/>
    </location>
</feature>
<feature type="signal peptide" evidence="2">
    <location>
        <begin position="1"/>
        <end position="20"/>
    </location>
</feature>
<dbReference type="Proteomes" id="UP000765802">
    <property type="component" value="Unassembled WGS sequence"/>
</dbReference>
<gene>
    <name evidence="3" type="ORF">BC349_06745</name>
</gene>
<keyword evidence="2" id="KW-0732">Signal</keyword>
<accession>A0ABR7M6T0</accession>
<evidence type="ECO:0000313" key="3">
    <source>
        <dbReference type="EMBL" id="MBC6490723.1"/>
    </source>
</evidence>
<evidence type="ECO:0000313" key="4">
    <source>
        <dbReference type="Proteomes" id="UP000765802"/>
    </source>
</evidence>
<keyword evidence="1" id="KW-0472">Membrane</keyword>
<evidence type="ECO:0000256" key="1">
    <source>
        <dbReference type="SAM" id="Phobius"/>
    </source>
</evidence>
<evidence type="ECO:0000256" key="2">
    <source>
        <dbReference type="SAM" id="SignalP"/>
    </source>
</evidence>
<keyword evidence="1" id="KW-1133">Transmembrane helix</keyword>
<organism evidence="3 4">
    <name type="scientific">Flavihumibacter stibioxidans</name>
    <dbReference type="NCBI Taxonomy" id="1834163"/>
    <lineage>
        <taxon>Bacteria</taxon>
        <taxon>Pseudomonadati</taxon>
        <taxon>Bacteroidota</taxon>
        <taxon>Chitinophagia</taxon>
        <taxon>Chitinophagales</taxon>
        <taxon>Chitinophagaceae</taxon>
        <taxon>Flavihumibacter</taxon>
    </lineage>
</organism>
<reference evidence="3 4" key="1">
    <citation type="submission" date="2016-07" db="EMBL/GenBank/DDBJ databases">
        <title>Genome analysis of Flavihumibacter stibioxidans YS-17.</title>
        <authorList>
            <person name="Shi K."/>
            <person name="Han Y."/>
            <person name="Wang G."/>
        </authorList>
    </citation>
    <scope>NUCLEOTIDE SEQUENCE [LARGE SCALE GENOMIC DNA]</scope>
    <source>
        <strain evidence="3 4">YS-17</strain>
    </source>
</reference>
<protein>
    <recommendedName>
        <fullName evidence="5">DUF2167 domain-containing protein</fullName>
    </recommendedName>
</protein>
<name>A0ABR7M6T0_9BACT</name>
<evidence type="ECO:0008006" key="5">
    <source>
        <dbReference type="Google" id="ProtNLM"/>
    </source>
</evidence>
<dbReference type="Pfam" id="PF09935">
    <property type="entry name" value="DUF2167"/>
    <property type="match status" value="1"/>
</dbReference>
<dbReference type="EMBL" id="MBUA01000012">
    <property type="protein sequence ID" value="MBC6490723.1"/>
    <property type="molecule type" value="Genomic_DNA"/>
</dbReference>
<sequence length="300" mass="33760">MKNTLLALFTFLTCISALHAQEKDSLQIKIDSIENSFVYKTGSIELESGNAKLDVPAGFRFLDKEQSNYVLTNLWGNPEDANILGMLVPENRGVLQENSWAFTISYDNMGFVKDEDAKDINYDDLLKEQQKDVKESNPDRIKEGYESIQLINWASAPYYDENKKILHWAKELQFGEDSLHTLNYNLRILGRKGIFLLNAVATMDELPAVKQHLDKVINSVSFHDGHKYADFNPDGDEVAAWTVGGLVAGKVLAKAGFFAILLKFWKLIALGIAGGGAAIWKRFKGRKKEENPFVNQHTEA</sequence>
<feature type="chain" id="PRO_5046461904" description="DUF2167 domain-containing protein" evidence="2">
    <location>
        <begin position="21"/>
        <end position="300"/>
    </location>
</feature>
<keyword evidence="1" id="KW-0812">Transmembrane</keyword>
<keyword evidence="4" id="KW-1185">Reference proteome</keyword>
<proteinExistence type="predicted"/>
<dbReference type="RefSeq" id="WP_187256079.1">
    <property type="nucleotide sequence ID" value="NZ_JBHULF010000014.1"/>
</dbReference>
<comment type="caution">
    <text evidence="3">The sequence shown here is derived from an EMBL/GenBank/DDBJ whole genome shotgun (WGS) entry which is preliminary data.</text>
</comment>